<feature type="compositionally biased region" description="Pro residues" evidence="1">
    <location>
        <begin position="243"/>
        <end position="252"/>
    </location>
</feature>
<feature type="region of interest" description="Disordered" evidence="1">
    <location>
        <begin position="1"/>
        <end position="31"/>
    </location>
</feature>
<name>A0A8K0KU11_9PEZI</name>
<evidence type="ECO:0000256" key="1">
    <source>
        <dbReference type="SAM" id="MobiDB-lite"/>
    </source>
</evidence>
<proteinExistence type="predicted"/>
<accession>A0A8K0KU11</accession>
<evidence type="ECO:0000313" key="3">
    <source>
        <dbReference type="Proteomes" id="UP000809789"/>
    </source>
</evidence>
<evidence type="ECO:0000313" key="2">
    <source>
        <dbReference type="EMBL" id="KAG8623854.1"/>
    </source>
</evidence>
<organism evidence="2 3">
    <name type="scientific">Elsinoe batatas</name>
    <dbReference type="NCBI Taxonomy" id="2601811"/>
    <lineage>
        <taxon>Eukaryota</taxon>
        <taxon>Fungi</taxon>
        <taxon>Dikarya</taxon>
        <taxon>Ascomycota</taxon>
        <taxon>Pezizomycotina</taxon>
        <taxon>Dothideomycetes</taxon>
        <taxon>Dothideomycetidae</taxon>
        <taxon>Myriangiales</taxon>
        <taxon>Elsinoaceae</taxon>
        <taxon>Elsinoe</taxon>
    </lineage>
</organism>
<dbReference type="EMBL" id="JAESVG020000010">
    <property type="protein sequence ID" value="KAG8623854.1"/>
    <property type="molecule type" value="Genomic_DNA"/>
</dbReference>
<dbReference type="AlphaFoldDB" id="A0A8K0KU11"/>
<keyword evidence="3" id="KW-1185">Reference proteome</keyword>
<gene>
    <name evidence="2" type="ORF">KVT40_008830</name>
</gene>
<dbReference type="Proteomes" id="UP000809789">
    <property type="component" value="Unassembled WGS sequence"/>
</dbReference>
<reference evidence="2" key="1">
    <citation type="submission" date="2021-07" db="EMBL/GenBank/DDBJ databases">
        <title>Elsinoe batatas strain:CRI-CJ2 Genome sequencing and assembly.</title>
        <authorList>
            <person name="Huang L."/>
        </authorList>
    </citation>
    <scope>NUCLEOTIDE SEQUENCE</scope>
    <source>
        <strain evidence="2">CRI-CJ2</strain>
    </source>
</reference>
<feature type="compositionally biased region" description="Polar residues" evidence="1">
    <location>
        <begin position="253"/>
        <end position="270"/>
    </location>
</feature>
<feature type="region of interest" description="Disordered" evidence="1">
    <location>
        <begin position="235"/>
        <end position="280"/>
    </location>
</feature>
<protein>
    <submittedName>
        <fullName evidence="2">Uncharacterized protein</fullName>
    </submittedName>
</protein>
<sequence length="434" mass="47525">MAAAQSSTPLRRGRRVQTGLSRHCNDSLSTSRSRHSTIKTLTMAAFRAARHLIPRGATDTLSMLRRCAADAAPNLHTLWQKRCLDHENILKVLDVFMEHDSIYVASVYVKTTLEELIQTSVSFEEDDSRANQIMSSLPFNIASGLVVLDNWEDVRQGSIETIESGDLSRLGLVALACMDGHTGIFQAGLSTARALRGENQLFGLRDEPTWSACGQLIDVLDRLLAEDLNAASMYQKPARRPAPSAPLPPTPPQKENTTKGNHAAESSATAQKKAPQAVMTVDPSQLSNAAFEGPPHSPAIETYNNMNSIEQFSGTNFSFPASAGGFDPMDFTSDHGFTGIAELPATPVGQGGRGKQVPNFLAPRESPVFGRAQLSRPIMTSNGSPDILHVWIESTILTMGDLFKRVYGDDLFAHEDFKAWVHHSDELVRYLRNR</sequence>
<comment type="caution">
    <text evidence="2">The sequence shown here is derived from an EMBL/GenBank/DDBJ whole genome shotgun (WGS) entry which is preliminary data.</text>
</comment>